<dbReference type="RefSeq" id="XP_009822293.1">
    <property type="nucleotide sequence ID" value="XM_009823991.1"/>
</dbReference>
<gene>
    <name evidence="1" type="ORF">H257_01012</name>
</gene>
<reference evidence="1" key="1">
    <citation type="submission" date="2013-12" db="EMBL/GenBank/DDBJ databases">
        <title>The Genome Sequence of Aphanomyces astaci APO3.</title>
        <authorList>
            <consortium name="The Broad Institute Genomics Platform"/>
            <person name="Russ C."/>
            <person name="Tyler B."/>
            <person name="van West P."/>
            <person name="Dieguez-Uribeondo J."/>
            <person name="Young S.K."/>
            <person name="Zeng Q."/>
            <person name="Gargeya S."/>
            <person name="Fitzgerald M."/>
            <person name="Abouelleil A."/>
            <person name="Alvarado L."/>
            <person name="Chapman S.B."/>
            <person name="Gainer-Dewar J."/>
            <person name="Goldberg J."/>
            <person name="Griggs A."/>
            <person name="Gujja S."/>
            <person name="Hansen M."/>
            <person name="Howarth C."/>
            <person name="Imamovic A."/>
            <person name="Ireland A."/>
            <person name="Larimer J."/>
            <person name="McCowan C."/>
            <person name="Murphy C."/>
            <person name="Pearson M."/>
            <person name="Poon T.W."/>
            <person name="Priest M."/>
            <person name="Roberts A."/>
            <person name="Saif S."/>
            <person name="Shea T."/>
            <person name="Sykes S."/>
            <person name="Wortman J."/>
            <person name="Nusbaum C."/>
            <person name="Birren B."/>
        </authorList>
    </citation>
    <scope>NUCLEOTIDE SEQUENCE [LARGE SCALE GENOMIC DNA]</scope>
    <source>
        <strain evidence="1">APO3</strain>
    </source>
</reference>
<protein>
    <submittedName>
        <fullName evidence="1">Uncharacterized protein</fullName>
    </submittedName>
</protein>
<name>W4H5Y1_APHAT</name>
<evidence type="ECO:0000313" key="1">
    <source>
        <dbReference type="EMBL" id="ETV87430.1"/>
    </source>
</evidence>
<dbReference type="GeneID" id="20803008"/>
<accession>W4H5Y1</accession>
<dbReference type="AlphaFoldDB" id="W4H5Y1"/>
<dbReference type="VEuPathDB" id="FungiDB:H257_01012"/>
<proteinExistence type="predicted"/>
<dbReference type="EMBL" id="KI913115">
    <property type="protein sequence ID" value="ETV87430.1"/>
    <property type="molecule type" value="Genomic_DNA"/>
</dbReference>
<organism evidence="1">
    <name type="scientific">Aphanomyces astaci</name>
    <name type="common">Crayfish plague agent</name>
    <dbReference type="NCBI Taxonomy" id="112090"/>
    <lineage>
        <taxon>Eukaryota</taxon>
        <taxon>Sar</taxon>
        <taxon>Stramenopiles</taxon>
        <taxon>Oomycota</taxon>
        <taxon>Saprolegniomycetes</taxon>
        <taxon>Saprolegniales</taxon>
        <taxon>Verrucalvaceae</taxon>
        <taxon>Aphanomyces</taxon>
    </lineage>
</organism>
<sequence length="277" mass="30971">MADVHTASQPRIVVDVPITFDGFDSVTWLNASQPWIHRRVADRLPPSTTNPLDPTFEAMSNDHSPLLPRSALVADVTLLELATVLHPPSKTLSMNVEAFGQTSSYIFDAPVRHIVTGDQVAIQEMHHNVAVRSDKLHQQVRGRYDRKTQAKFADFSVGESCHVTRVITDRVIETQELVPPYEVTLDHSCRLKIYHEVGGEVIKALEWRGLDVEASSMKPAANLVDEIPVVLRKWAAANKEDPAHQDNGLSVGRKEFCRVQSNWIPRRPLANTHSVCV</sequence>